<dbReference type="GO" id="GO:0016705">
    <property type="term" value="F:oxidoreductase activity, acting on paired donors, with incorporation or reduction of molecular oxygen"/>
    <property type="evidence" value="ECO:0007669"/>
    <property type="project" value="InterPro"/>
</dbReference>
<dbReference type="InterPro" id="IPR017972">
    <property type="entry name" value="Cyt_P450_CS"/>
</dbReference>
<keyword evidence="4 5" id="KW-0349">Heme</keyword>
<dbReference type="InterPro" id="IPR036396">
    <property type="entry name" value="Cyt_P450_sf"/>
</dbReference>
<dbReference type="Gene3D" id="1.10.630.10">
    <property type="entry name" value="Cytochrome P450"/>
    <property type="match status" value="1"/>
</dbReference>
<dbReference type="GO" id="GO:0004497">
    <property type="term" value="F:monooxygenase activity"/>
    <property type="evidence" value="ECO:0007669"/>
    <property type="project" value="UniProtKB-KW"/>
</dbReference>
<dbReference type="PRINTS" id="PR00385">
    <property type="entry name" value="P450"/>
</dbReference>
<dbReference type="PANTHER" id="PTHR24305:SF226">
    <property type="entry name" value="CYTOCHROME P450 MONOOXYGENASE"/>
    <property type="match status" value="1"/>
</dbReference>
<evidence type="ECO:0000256" key="1">
    <source>
        <dbReference type="ARBA" id="ARBA00001971"/>
    </source>
</evidence>
<keyword evidence="7" id="KW-1185">Reference proteome</keyword>
<keyword evidence="5" id="KW-0503">Monooxygenase</keyword>
<dbReference type="SUPFAM" id="SSF48264">
    <property type="entry name" value="Cytochrome P450"/>
    <property type="match status" value="1"/>
</dbReference>
<dbReference type="Proteomes" id="UP000800035">
    <property type="component" value="Unassembled WGS sequence"/>
</dbReference>
<dbReference type="InterPro" id="IPR050121">
    <property type="entry name" value="Cytochrome_P450_monoxygenase"/>
</dbReference>
<dbReference type="PROSITE" id="PS00086">
    <property type="entry name" value="CYTOCHROME_P450"/>
    <property type="match status" value="1"/>
</dbReference>
<gene>
    <name evidence="6" type="ORF">CC80DRAFT_496063</name>
</gene>
<proteinExistence type="inferred from homology"/>
<protein>
    <submittedName>
        <fullName evidence="6">Cytochrome P450</fullName>
    </submittedName>
</protein>
<dbReference type="GO" id="GO:0020037">
    <property type="term" value="F:heme binding"/>
    <property type="evidence" value="ECO:0007669"/>
    <property type="project" value="InterPro"/>
</dbReference>
<sequence length="408" mass="45748">MPPTPETGGCSTSPLQASHSEHRSTLCNGTSIAGMSWLTADSGDDWTQPFNFADRVNYLVFDILGDICYGTSFKTMEPEDNPLKAMPRAAVKTLTVLYGIGKTPFLRLFTFLRPRGLSRVFKAVRPAQVVLFDKFVNSSIEQRLEREEQSEIWGEAREDMFHFLYHAKDSETGQAAFRGERLVAEAGMLLVAGSDSTSVTMSGLFFYLSHYPKVLETLRQELTKIFPSSEDIFPGPELASCKYLRAVIDEGMRMTPAGLSELPRQVLPGSTKIDGEYFPENTIVGTAAWCDGYNDEVYGDAAIYRSERWLVNDFNSADDVARIRANFHPFSIGPHNCAGTNFAMQELMLVVARTVHRLEFRLAPEWAKGAGLRHRRVVGGKEVPHFQLRDAYITVRDGPVLQFRKRHA</sequence>
<comment type="cofactor">
    <cofactor evidence="1 4">
        <name>heme</name>
        <dbReference type="ChEBI" id="CHEBI:30413"/>
    </cofactor>
</comment>
<evidence type="ECO:0000313" key="7">
    <source>
        <dbReference type="Proteomes" id="UP000800035"/>
    </source>
</evidence>
<evidence type="ECO:0000256" key="3">
    <source>
        <dbReference type="ARBA" id="ARBA00023004"/>
    </source>
</evidence>
<keyword evidence="3 4" id="KW-0408">Iron</keyword>
<keyword evidence="5" id="KW-0560">Oxidoreductase</keyword>
<accession>A0A6A5TIG9</accession>
<dbReference type="AlphaFoldDB" id="A0A6A5TIG9"/>
<evidence type="ECO:0000256" key="5">
    <source>
        <dbReference type="RuleBase" id="RU000461"/>
    </source>
</evidence>
<dbReference type="Pfam" id="PF00067">
    <property type="entry name" value="p450"/>
    <property type="match status" value="1"/>
</dbReference>
<dbReference type="InterPro" id="IPR001128">
    <property type="entry name" value="Cyt_P450"/>
</dbReference>
<name>A0A6A5TIG9_9PLEO</name>
<dbReference type="EMBL" id="ML977017">
    <property type="protein sequence ID" value="KAF1951452.1"/>
    <property type="molecule type" value="Genomic_DNA"/>
</dbReference>
<evidence type="ECO:0000256" key="4">
    <source>
        <dbReference type="PIRSR" id="PIRSR602401-1"/>
    </source>
</evidence>
<dbReference type="InterPro" id="IPR002401">
    <property type="entry name" value="Cyt_P450_E_grp-I"/>
</dbReference>
<dbReference type="PRINTS" id="PR00463">
    <property type="entry name" value="EP450I"/>
</dbReference>
<evidence type="ECO:0000256" key="2">
    <source>
        <dbReference type="ARBA" id="ARBA00022723"/>
    </source>
</evidence>
<comment type="similarity">
    <text evidence="5">Belongs to the cytochrome P450 family.</text>
</comment>
<keyword evidence="2 4" id="KW-0479">Metal-binding</keyword>
<organism evidence="6 7">
    <name type="scientific">Byssothecium circinans</name>
    <dbReference type="NCBI Taxonomy" id="147558"/>
    <lineage>
        <taxon>Eukaryota</taxon>
        <taxon>Fungi</taxon>
        <taxon>Dikarya</taxon>
        <taxon>Ascomycota</taxon>
        <taxon>Pezizomycotina</taxon>
        <taxon>Dothideomycetes</taxon>
        <taxon>Pleosporomycetidae</taxon>
        <taxon>Pleosporales</taxon>
        <taxon>Massarineae</taxon>
        <taxon>Massarinaceae</taxon>
        <taxon>Byssothecium</taxon>
    </lineage>
</organism>
<dbReference type="PANTHER" id="PTHR24305">
    <property type="entry name" value="CYTOCHROME P450"/>
    <property type="match status" value="1"/>
</dbReference>
<reference evidence="6" key="1">
    <citation type="journal article" date="2020" name="Stud. Mycol.">
        <title>101 Dothideomycetes genomes: a test case for predicting lifestyles and emergence of pathogens.</title>
        <authorList>
            <person name="Haridas S."/>
            <person name="Albert R."/>
            <person name="Binder M."/>
            <person name="Bloem J."/>
            <person name="Labutti K."/>
            <person name="Salamov A."/>
            <person name="Andreopoulos B."/>
            <person name="Baker S."/>
            <person name="Barry K."/>
            <person name="Bills G."/>
            <person name="Bluhm B."/>
            <person name="Cannon C."/>
            <person name="Castanera R."/>
            <person name="Culley D."/>
            <person name="Daum C."/>
            <person name="Ezra D."/>
            <person name="Gonzalez J."/>
            <person name="Henrissat B."/>
            <person name="Kuo A."/>
            <person name="Liang C."/>
            <person name="Lipzen A."/>
            <person name="Lutzoni F."/>
            <person name="Magnuson J."/>
            <person name="Mondo S."/>
            <person name="Nolan M."/>
            <person name="Ohm R."/>
            <person name="Pangilinan J."/>
            <person name="Park H.-J."/>
            <person name="Ramirez L."/>
            <person name="Alfaro M."/>
            <person name="Sun H."/>
            <person name="Tritt A."/>
            <person name="Yoshinaga Y."/>
            <person name="Zwiers L.-H."/>
            <person name="Turgeon B."/>
            <person name="Goodwin S."/>
            <person name="Spatafora J."/>
            <person name="Crous P."/>
            <person name="Grigoriev I."/>
        </authorList>
    </citation>
    <scope>NUCLEOTIDE SEQUENCE</scope>
    <source>
        <strain evidence="6">CBS 675.92</strain>
    </source>
</reference>
<feature type="binding site" description="axial binding residue" evidence="4">
    <location>
        <position position="337"/>
    </location>
    <ligand>
        <name>heme</name>
        <dbReference type="ChEBI" id="CHEBI:30413"/>
    </ligand>
    <ligandPart>
        <name>Fe</name>
        <dbReference type="ChEBI" id="CHEBI:18248"/>
    </ligandPart>
</feature>
<dbReference type="OrthoDB" id="1470350at2759"/>
<evidence type="ECO:0000313" key="6">
    <source>
        <dbReference type="EMBL" id="KAF1951452.1"/>
    </source>
</evidence>
<dbReference type="GO" id="GO:0005506">
    <property type="term" value="F:iron ion binding"/>
    <property type="evidence" value="ECO:0007669"/>
    <property type="project" value="InterPro"/>
</dbReference>